<organism evidence="3 4">
    <name type="scientific">Auritidibacter ignavus</name>
    <dbReference type="NCBI Taxonomy" id="678932"/>
    <lineage>
        <taxon>Bacteria</taxon>
        <taxon>Bacillati</taxon>
        <taxon>Actinomycetota</taxon>
        <taxon>Actinomycetes</taxon>
        <taxon>Micrococcales</taxon>
        <taxon>Micrococcaceae</taxon>
        <taxon>Auritidibacter</taxon>
    </lineage>
</organism>
<dbReference type="GeneID" id="83695210"/>
<dbReference type="RefSeq" id="WP_158278436.1">
    <property type="nucleotide sequence ID" value="NZ_CP122561.1"/>
</dbReference>
<dbReference type="EMBL" id="CP122566">
    <property type="protein sequence ID" value="WGH94027.1"/>
    <property type="molecule type" value="Genomic_DNA"/>
</dbReference>
<keyword evidence="4" id="KW-1185">Reference proteome</keyword>
<feature type="transmembrane region" description="Helical" evidence="2">
    <location>
        <begin position="28"/>
        <end position="50"/>
    </location>
</feature>
<keyword evidence="2" id="KW-0812">Transmembrane</keyword>
<gene>
    <name evidence="3" type="ORF">QDX21_04335</name>
</gene>
<protein>
    <submittedName>
        <fullName evidence="3">Uncharacterized protein</fullName>
    </submittedName>
</protein>
<evidence type="ECO:0000256" key="1">
    <source>
        <dbReference type="SAM" id="MobiDB-lite"/>
    </source>
</evidence>
<feature type="compositionally biased region" description="Basic and acidic residues" evidence="1">
    <location>
        <begin position="8"/>
        <end position="21"/>
    </location>
</feature>
<evidence type="ECO:0000313" key="3">
    <source>
        <dbReference type="EMBL" id="WGH94027.1"/>
    </source>
</evidence>
<dbReference type="AlphaFoldDB" id="A0AAJ6AJU3"/>
<proteinExistence type="predicted"/>
<reference evidence="3 4" key="1">
    <citation type="submission" date="2023-03" db="EMBL/GenBank/DDBJ databases">
        <title>Complete genome sequences of several Auritidibacter ignavus strains isolated from ear infections.</title>
        <authorList>
            <person name="Baehr T."/>
            <person name="Baumhoegger A.M."/>
        </authorList>
    </citation>
    <scope>NUCLEOTIDE SEQUENCE [LARGE SCALE GENOMIC DNA]</scope>
    <source>
        <strain evidence="3 4">BABAE-6</strain>
    </source>
</reference>
<sequence length="51" mass="5621">MSDPDPWELEREVPPSDEDRKRGQIQRIAVGVIALVVIAGLLYATISGLFV</sequence>
<accession>A0AAJ6AJU3</accession>
<keyword evidence="2" id="KW-1133">Transmembrane helix</keyword>
<feature type="region of interest" description="Disordered" evidence="1">
    <location>
        <begin position="1"/>
        <end position="21"/>
    </location>
</feature>
<name>A0AAJ6AJU3_9MICC</name>
<keyword evidence="2" id="KW-0472">Membrane</keyword>
<dbReference type="Proteomes" id="UP001224674">
    <property type="component" value="Chromosome"/>
</dbReference>
<evidence type="ECO:0000256" key="2">
    <source>
        <dbReference type="SAM" id="Phobius"/>
    </source>
</evidence>
<evidence type="ECO:0000313" key="4">
    <source>
        <dbReference type="Proteomes" id="UP001224674"/>
    </source>
</evidence>